<name>A0A8J7S111_9PROT</name>
<comment type="caution">
    <text evidence="2">The sequence shown here is derived from an EMBL/GenBank/DDBJ whole genome shotgun (WGS) entry which is preliminary data.</text>
</comment>
<dbReference type="AlphaFoldDB" id="A0A8J7S111"/>
<protein>
    <submittedName>
        <fullName evidence="2">DUF1194 domain-containing protein</fullName>
    </submittedName>
</protein>
<evidence type="ECO:0000259" key="1">
    <source>
        <dbReference type="PROSITE" id="PS50234"/>
    </source>
</evidence>
<organism evidence="2 3">
    <name type="scientific">Marivibrio halodurans</name>
    <dbReference type="NCBI Taxonomy" id="2039722"/>
    <lineage>
        <taxon>Bacteria</taxon>
        <taxon>Pseudomonadati</taxon>
        <taxon>Pseudomonadota</taxon>
        <taxon>Alphaproteobacteria</taxon>
        <taxon>Rhodospirillales</taxon>
        <taxon>Rhodospirillaceae</taxon>
        <taxon>Marivibrio</taxon>
    </lineage>
</organism>
<dbReference type="SUPFAM" id="SSF53300">
    <property type="entry name" value="vWA-like"/>
    <property type="match status" value="1"/>
</dbReference>
<dbReference type="InterPro" id="IPR010607">
    <property type="entry name" value="DUF1194"/>
</dbReference>
<dbReference type="PROSITE" id="PS50234">
    <property type="entry name" value="VWFA"/>
    <property type="match status" value="1"/>
</dbReference>
<evidence type="ECO:0000313" key="2">
    <source>
        <dbReference type="EMBL" id="MBP5858275.1"/>
    </source>
</evidence>
<dbReference type="Gene3D" id="3.40.50.410">
    <property type="entry name" value="von Willebrand factor, type A domain"/>
    <property type="match status" value="1"/>
</dbReference>
<dbReference type="EMBL" id="JAGMWN010000007">
    <property type="protein sequence ID" value="MBP5858275.1"/>
    <property type="molecule type" value="Genomic_DNA"/>
</dbReference>
<dbReference type="InterPro" id="IPR036465">
    <property type="entry name" value="vWFA_dom_sf"/>
</dbReference>
<dbReference type="Proteomes" id="UP000672602">
    <property type="component" value="Unassembled WGS sequence"/>
</dbReference>
<dbReference type="Pfam" id="PF06707">
    <property type="entry name" value="DUF1194"/>
    <property type="match status" value="1"/>
</dbReference>
<proteinExistence type="predicted"/>
<dbReference type="InterPro" id="IPR002035">
    <property type="entry name" value="VWF_A"/>
</dbReference>
<accession>A0A8J7S111</accession>
<reference evidence="2" key="1">
    <citation type="submission" date="2021-04" db="EMBL/GenBank/DDBJ databases">
        <authorList>
            <person name="Zhang D.-C."/>
        </authorList>
    </citation>
    <scope>NUCLEOTIDE SEQUENCE</scope>
    <source>
        <strain evidence="2">CGMCC 1.15697</strain>
    </source>
</reference>
<keyword evidence="3" id="KW-1185">Reference proteome</keyword>
<dbReference type="RefSeq" id="WP_210682868.1">
    <property type="nucleotide sequence ID" value="NZ_JAGMWN010000007.1"/>
</dbReference>
<dbReference type="CDD" id="cd00198">
    <property type="entry name" value="vWFA"/>
    <property type="match status" value="1"/>
</dbReference>
<evidence type="ECO:0000313" key="3">
    <source>
        <dbReference type="Proteomes" id="UP000672602"/>
    </source>
</evidence>
<sequence length="219" mass="23712">MAEGKRVDLELVLAVDASYSIDNREFRLQMQGIAAAFRAPEIVAAIGSGPIGAIAVSLVVWAEATRPQDVGPWMELRDASDAEAFARLVEDYPRRVSGGTGIGKGIAVAARHIADNGFEGTRKVIDVSGDGKETPAREWVVLLPQARAMADRLDITVNGLAILNEESRLDLWYRDHVITGFGAFVMRAGTLRHFAAAIRRKLAREIRHDPNVAALTAGD</sequence>
<gene>
    <name evidence="2" type="ORF">KAJ83_14740</name>
</gene>
<feature type="domain" description="VWFA" evidence="1">
    <location>
        <begin position="10"/>
        <end position="170"/>
    </location>
</feature>